<accession>A0A9W7FX00</accession>
<proteinExistence type="predicted"/>
<sequence length="275" mass="31047">MEPRVIKKGKEVLDWNDRDLLLAVLELLSGFGRLAPGGVITKANIEQNDDLVHLNKILSYVCMVTKTKREELFVKPKSSVDNPNAGDTGHIIKHKHYKKLFQSVFKQKSTFKQAKKTLSAVADALERTVPLQEILANAVWLGDEDIIRKYGGTLGDERKEHRWIDKFAFVGLNPLPQAPERAMKIGDLNTRLKLVKEKHEALQALFRGLLYTTGEGRKNVQNSLAKNIFKNTKWSPNAGKKSTPLHAQLTLVNVQKDKLVEKLENKTAEFLYQGA</sequence>
<gene>
    <name evidence="1" type="ORF">TrRE_jg1627</name>
</gene>
<organism evidence="1 2">
    <name type="scientific">Triparma retinervis</name>
    <dbReference type="NCBI Taxonomy" id="2557542"/>
    <lineage>
        <taxon>Eukaryota</taxon>
        <taxon>Sar</taxon>
        <taxon>Stramenopiles</taxon>
        <taxon>Ochrophyta</taxon>
        <taxon>Bolidophyceae</taxon>
        <taxon>Parmales</taxon>
        <taxon>Triparmaceae</taxon>
        <taxon>Triparma</taxon>
    </lineage>
</organism>
<name>A0A9W7FX00_9STRA</name>
<evidence type="ECO:0000313" key="1">
    <source>
        <dbReference type="EMBL" id="GMI20812.1"/>
    </source>
</evidence>
<evidence type="ECO:0000313" key="2">
    <source>
        <dbReference type="Proteomes" id="UP001165082"/>
    </source>
</evidence>
<dbReference type="Proteomes" id="UP001165082">
    <property type="component" value="Unassembled WGS sequence"/>
</dbReference>
<dbReference type="AlphaFoldDB" id="A0A9W7FX00"/>
<dbReference type="EMBL" id="BRXZ01008072">
    <property type="protein sequence ID" value="GMI20812.1"/>
    <property type="molecule type" value="Genomic_DNA"/>
</dbReference>
<reference evidence="1" key="1">
    <citation type="submission" date="2022-07" db="EMBL/GenBank/DDBJ databases">
        <title>Genome analysis of Parmales, a sister group of diatoms, reveals the evolutionary specialization of diatoms from phago-mixotrophs to photoautotrophs.</title>
        <authorList>
            <person name="Ban H."/>
            <person name="Sato S."/>
            <person name="Yoshikawa S."/>
            <person name="Kazumasa Y."/>
            <person name="Nakamura Y."/>
            <person name="Ichinomiya M."/>
            <person name="Saitoh K."/>
            <person name="Sato N."/>
            <person name="Blanc-Mathieu R."/>
            <person name="Endo H."/>
            <person name="Kuwata A."/>
            <person name="Ogata H."/>
        </authorList>
    </citation>
    <scope>NUCLEOTIDE SEQUENCE</scope>
</reference>
<keyword evidence="2" id="KW-1185">Reference proteome</keyword>
<comment type="caution">
    <text evidence="1">The sequence shown here is derived from an EMBL/GenBank/DDBJ whole genome shotgun (WGS) entry which is preliminary data.</text>
</comment>
<dbReference type="OrthoDB" id="10382549at2759"/>
<protein>
    <submittedName>
        <fullName evidence="1">Uncharacterized protein</fullName>
    </submittedName>
</protein>